<evidence type="ECO:0000313" key="2">
    <source>
        <dbReference type="Proteomes" id="UP000789396"/>
    </source>
</evidence>
<dbReference type="AlphaFoldDB" id="A0A9N8W9Z8"/>
<name>A0A9N8W9Z8_9GLOM</name>
<dbReference type="OrthoDB" id="1368at2759"/>
<keyword evidence="2" id="KW-1185">Reference proteome</keyword>
<dbReference type="EMBL" id="CAJVPZ010001028">
    <property type="protein sequence ID" value="CAG8482503.1"/>
    <property type="molecule type" value="Genomic_DNA"/>
</dbReference>
<sequence>MLFEEITSHIIDDENFRADRYHILKEIYIKLLLGYVVAVKHHVRLEFGTQWNDLDDLLPDGFQKTYYEGSAALTEPTIEGTDDQEEKTHAIDMPQVSSTYRTFASRVPPTTYARLRQSLKTLSDEDKKKLYGEGDYTDFDDVDASM</sequence>
<feature type="non-terminal residue" evidence="1">
    <location>
        <position position="146"/>
    </location>
</feature>
<dbReference type="Proteomes" id="UP000789396">
    <property type="component" value="Unassembled WGS sequence"/>
</dbReference>
<reference evidence="1" key="1">
    <citation type="submission" date="2021-06" db="EMBL/GenBank/DDBJ databases">
        <authorList>
            <person name="Kallberg Y."/>
            <person name="Tangrot J."/>
            <person name="Rosling A."/>
        </authorList>
    </citation>
    <scope>NUCLEOTIDE SEQUENCE</scope>
    <source>
        <strain evidence="1">IN212</strain>
    </source>
</reference>
<comment type="caution">
    <text evidence="1">The sequence shown here is derived from an EMBL/GenBank/DDBJ whole genome shotgun (WGS) entry which is preliminary data.</text>
</comment>
<gene>
    <name evidence="1" type="ORF">RFULGI_LOCUS1600</name>
</gene>
<proteinExistence type="predicted"/>
<accession>A0A9N8W9Z8</accession>
<feature type="non-terminal residue" evidence="1">
    <location>
        <position position="1"/>
    </location>
</feature>
<protein>
    <submittedName>
        <fullName evidence="1">12068_t:CDS:1</fullName>
    </submittedName>
</protein>
<evidence type="ECO:0000313" key="1">
    <source>
        <dbReference type="EMBL" id="CAG8482503.1"/>
    </source>
</evidence>
<organism evidence="1 2">
    <name type="scientific">Racocetra fulgida</name>
    <dbReference type="NCBI Taxonomy" id="60492"/>
    <lineage>
        <taxon>Eukaryota</taxon>
        <taxon>Fungi</taxon>
        <taxon>Fungi incertae sedis</taxon>
        <taxon>Mucoromycota</taxon>
        <taxon>Glomeromycotina</taxon>
        <taxon>Glomeromycetes</taxon>
        <taxon>Diversisporales</taxon>
        <taxon>Gigasporaceae</taxon>
        <taxon>Racocetra</taxon>
    </lineage>
</organism>